<comment type="caution">
    <text evidence="2">The sequence shown here is derived from an EMBL/GenBank/DDBJ whole genome shotgun (WGS) entry which is preliminary data.</text>
</comment>
<gene>
    <name evidence="2" type="ORF">SDC9_78486</name>
</gene>
<dbReference type="PANTHER" id="PTHR10133:SF27">
    <property type="entry name" value="DNA POLYMERASE NU"/>
    <property type="match status" value="1"/>
</dbReference>
<reference evidence="2" key="1">
    <citation type="submission" date="2019-08" db="EMBL/GenBank/DDBJ databases">
        <authorList>
            <person name="Kucharzyk K."/>
            <person name="Murdoch R.W."/>
            <person name="Higgins S."/>
            <person name="Loffler F."/>
        </authorList>
    </citation>
    <scope>NUCLEOTIDE SEQUENCE</scope>
</reference>
<dbReference type="InterPro" id="IPR036397">
    <property type="entry name" value="RNaseH_sf"/>
</dbReference>
<dbReference type="InterPro" id="IPR002298">
    <property type="entry name" value="DNA_polymerase_A"/>
</dbReference>
<dbReference type="GO" id="GO:0006302">
    <property type="term" value="P:double-strand break repair"/>
    <property type="evidence" value="ECO:0007669"/>
    <property type="project" value="TreeGrafter"/>
</dbReference>
<dbReference type="GO" id="GO:0008408">
    <property type="term" value="F:3'-5' exonuclease activity"/>
    <property type="evidence" value="ECO:0007669"/>
    <property type="project" value="InterPro"/>
</dbReference>
<sequence>MSHPYFFTYMTIEYVLEVMTMELKMNLKMDNNEDKKAERVKEAKEKKAKAVYEPSWEEVWITGYGKKKGIMQSKISKLDKERLIDVKRAEENGEIGTHVESLKKFSKAHALNLYKMLMEQRRDGIIADMIANTPANYHLVTSPEVFERLTQELNGEEVIGLDTETTGLDYDKDQIVGISLTLPKVDQHYYIPVRHELDGVYQLFPATVFRHLKPFLENSKLGKVLHNSKFDMHMFYREGIHLQGLVMDTMIAMKILTENESSYALKNLATKYGKYFGFEDKSMTYEELFGKGGFEKTPLDIGTV</sequence>
<evidence type="ECO:0000313" key="2">
    <source>
        <dbReference type="EMBL" id="MPM31929.1"/>
    </source>
</evidence>
<dbReference type="PANTHER" id="PTHR10133">
    <property type="entry name" value="DNA POLYMERASE I"/>
    <property type="match status" value="1"/>
</dbReference>
<dbReference type="InterPro" id="IPR002562">
    <property type="entry name" value="3'-5'_exonuclease_dom"/>
</dbReference>
<dbReference type="SUPFAM" id="SSF53098">
    <property type="entry name" value="Ribonuclease H-like"/>
    <property type="match status" value="1"/>
</dbReference>
<dbReference type="GO" id="GO:0006261">
    <property type="term" value="P:DNA-templated DNA replication"/>
    <property type="evidence" value="ECO:0007669"/>
    <property type="project" value="InterPro"/>
</dbReference>
<dbReference type="Gene3D" id="3.30.420.10">
    <property type="entry name" value="Ribonuclease H-like superfamily/Ribonuclease H"/>
    <property type="match status" value="1"/>
</dbReference>
<dbReference type="CDD" id="cd06139">
    <property type="entry name" value="DNA_polA_I_Ecoli_like_exo"/>
    <property type="match status" value="1"/>
</dbReference>
<dbReference type="GO" id="GO:0003676">
    <property type="term" value="F:nucleic acid binding"/>
    <property type="evidence" value="ECO:0007669"/>
    <property type="project" value="InterPro"/>
</dbReference>
<dbReference type="InterPro" id="IPR012337">
    <property type="entry name" value="RNaseH-like_sf"/>
</dbReference>
<dbReference type="SMART" id="SM00474">
    <property type="entry name" value="35EXOc"/>
    <property type="match status" value="1"/>
</dbReference>
<dbReference type="AlphaFoldDB" id="A0A644YUC6"/>
<feature type="domain" description="3'-5' exonuclease" evidence="1">
    <location>
        <begin position="137"/>
        <end position="300"/>
    </location>
</feature>
<proteinExistence type="predicted"/>
<dbReference type="EMBL" id="VSSQ01006216">
    <property type="protein sequence ID" value="MPM31929.1"/>
    <property type="molecule type" value="Genomic_DNA"/>
</dbReference>
<accession>A0A644YUC6</accession>
<dbReference type="GO" id="GO:0003887">
    <property type="term" value="F:DNA-directed DNA polymerase activity"/>
    <property type="evidence" value="ECO:0007669"/>
    <property type="project" value="InterPro"/>
</dbReference>
<evidence type="ECO:0000259" key="1">
    <source>
        <dbReference type="SMART" id="SM00474"/>
    </source>
</evidence>
<organism evidence="2">
    <name type="scientific">bioreactor metagenome</name>
    <dbReference type="NCBI Taxonomy" id="1076179"/>
    <lineage>
        <taxon>unclassified sequences</taxon>
        <taxon>metagenomes</taxon>
        <taxon>ecological metagenomes</taxon>
    </lineage>
</organism>
<name>A0A644YUC6_9ZZZZ</name>
<dbReference type="Pfam" id="PF01612">
    <property type="entry name" value="DNA_pol_A_exo1"/>
    <property type="match status" value="1"/>
</dbReference>
<protein>
    <recommendedName>
        <fullName evidence="1">3'-5' exonuclease domain-containing protein</fullName>
    </recommendedName>
</protein>